<evidence type="ECO:0000259" key="1">
    <source>
        <dbReference type="Pfam" id="PF21056"/>
    </source>
</evidence>
<dbReference type="AlphaFoldDB" id="A0A225WG61"/>
<accession>A0A225WG61</accession>
<reference evidence="3" key="1">
    <citation type="submission" date="2017-03" db="EMBL/GenBank/DDBJ databases">
        <title>Phytopthora megakarya and P. palmivora, two closely related causual agents of cacao black pod achieved similar genome size and gene model numbers by different mechanisms.</title>
        <authorList>
            <person name="Ali S."/>
            <person name="Shao J."/>
            <person name="Larry D.J."/>
            <person name="Kronmiller B."/>
            <person name="Shen D."/>
            <person name="Strem M.D."/>
            <person name="Melnick R.L."/>
            <person name="Guiltinan M.J."/>
            <person name="Tyler B.M."/>
            <person name="Meinhardt L.W."/>
            <person name="Bailey B.A."/>
        </authorList>
    </citation>
    <scope>NUCLEOTIDE SEQUENCE [LARGE SCALE GENOMIC DNA]</scope>
    <source>
        <strain evidence="3">zdho120</strain>
    </source>
</reference>
<dbReference type="EMBL" id="NBNE01000939">
    <property type="protein sequence ID" value="OWZ16404.1"/>
    <property type="molecule type" value="Genomic_DNA"/>
</dbReference>
<dbReference type="STRING" id="4795.A0A225WG61"/>
<evidence type="ECO:0000313" key="2">
    <source>
        <dbReference type="EMBL" id="OWZ16404.1"/>
    </source>
</evidence>
<protein>
    <recommendedName>
        <fullName evidence="1">ZSWIM1/3 RNaseH-like domain-containing protein</fullName>
    </recommendedName>
</protein>
<dbReference type="PANTHER" id="PTHR31569:SF4">
    <property type="entry name" value="SWIM-TYPE DOMAIN-CONTAINING PROTEIN"/>
    <property type="match status" value="1"/>
</dbReference>
<gene>
    <name evidence="2" type="ORF">PHMEG_0009812</name>
</gene>
<dbReference type="InterPro" id="IPR048324">
    <property type="entry name" value="ZSWIM1-3_RNaseH-like"/>
</dbReference>
<sequence length="395" mass="45927">MDTSDSETEDLRVTASRFETWHDNWDAFFTCFKTYQKRTSKLYCFRKSVKATARNQVIKCIKSWSKNVLIPEAFGDYYKKFVCTHDWEKSHKWKGVRTGHQKSSTGCAAVLCATVSFCSEAGAFRVCVTQHRRTHNHHLKKKILKYLQETSGKRITLRDVHNLVQRLKSPKQTQTIVWQTRQMRRFVEAFPKVVMLDSTHGTNASKYRPFSFMIDDVFGHGQYVQHALVVNESHGCMKDAIDVFKENNSSWDWIRAIMIDKDFGEISLLKKEFPLARVLICHFHLKKYLGTEMSKAINGGHDAVDVDRIEDAVDMMVKSQDEKEYDKGLRYIISWMDKNILRPEMELDECVETLIFLRSTAELEYASQFHVIGSRHYQVCGVGKLSCIQPRPPRV</sequence>
<proteinExistence type="predicted"/>
<organism evidence="2 3">
    <name type="scientific">Phytophthora megakarya</name>
    <dbReference type="NCBI Taxonomy" id="4795"/>
    <lineage>
        <taxon>Eukaryota</taxon>
        <taxon>Sar</taxon>
        <taxon>Stramenopiles</taxon>
        <taxon>Oomycota</taxon>
        <taxon>Peronosporomycetes</taxon>
        <taxon>Peronosporales</taxon>
        <taxon>Peronosporaceae</taxon>
        <taxon>Phytophthora</taxon>
    </lineage>
</organism>
<comment type="caution">
    <text evidence="2">The sequence shown here is derived from an EMBL/GenBank/DDBJ whole genome shotgun (WGS) entry which is preliminary data.</text>
</comment>
<dbReference type="Pfam" id="PF21056">
    <property type="entry name" value="ZSWIM1-3_RNaseH-like"/>
    <property type="match status" value="1"/>
</dbReference>
<keyword evidence="3" id="KW-1185">Reference proteome</keyword>
<dbReference type="OrthoDB" id="121244at2759"/>
<feature type="domain" description="ZSWIM1/3 RNaseH-like" evidence="1">
    <location>
        <begin position="167"/>
        <end position="279"/>
    </location>
</feature>
<dbReference type="InterPro" id="IPR052579">
    <property type="entry name" value="Zinc_finger_SWIM"/>
</dbReference>
<dbReference type="Proteomes" id="UP000198211">
    <property type="component" value="Unassembled WGS sequence"/>
</dbReference>
<name>A0A225WG61_9STRA</name>
<evidence type="ECO:0000313" key="3">
    <source>
        <dbReference type="Proteomes" id="UP000198211"/>
    </source>
</evidence>
<dbReference type="PANTHER" id="PTHR31569">
    <property type="entry name" value="SWIM-TYPE DOMAIN-CONTAINING PROTEIN"/>
    <property type="match status" value="1"/>
</dbReference>